<dbReference type="Proteomes" id="UP000037551">
    <property type="component" value="Unassembled WGS sequence"/>
</dbReference>
<dbReference type="STRING" id="1674920.ACR52_17730"/>
<keyword evidence="1" id="KW-0678">Repressor</keyword>
<dbReference type="RefSeq" id="WP_048727012.1">
    <property type="nucleotide sequence ID" value="NZ_JBJGXJ010000010.1"/>
</dbReference>
<keyword evidence="4" id="KW-0804">Transcription</keyword>
<evidence type="ECO:0000256" key="4">
    <source>
        <dbReference type="ARBA" id="ARBA00023163"/>
    </source>
</evidence>
<dbReference type="GO" id="GO:0003677">
    <property type="term" value="F:DNA binding"/>
    <property type="evidence" value="ECO:0007669"/>
    <property type="project" value="UniProtKB-KW"/>
</dbReference>
<evidence type="ECO:0000256" key="1">
    <source>
        <dbReference type="ARBA" id="ARBA00022491"/>
    </source>
</evidence>
<dbReference type="InterPro" id="IPR009061">
    <property type="entry name" value="DNA-bd_dom_put_sf"/>
</dbReference>
<evidence type="ECO:0000313" key="7">
    <source>
        <dbReference type="Proteomes" id="UP000037551"/>
    </source>
</evidence>
<evidence type="ECO:0000256" key="3">
    <source>
        <dbReference type="ARBA" id="ARBA00023125"/>
    </source>
</evidence>
<dbReference type="Pfam" id="PF13411">
    <property type="entry name" value="MerR_1"/>
    <property type="match status" value="1"/>
</dbReference>
<sequence>MYIGKAAQLSGTTVKTIRHYEDIGLLPPPVREGKYRVYSQQSVELLTFIKCAQQLGFKLKEMQAILQDHRGQELPWDLANQAIADKKLELKTQIEGLQNIYDGLEQFESSLKDAQYQCQFEHLSKTA</sequence>
<dbReference type="SMART" id="SM00422">
    <property type="entry name" value="HTH_MERR"/>
    <property type="match status" value="1"/>
</dbReference>
<dbReference type="SUPFAM" id="SSF46955">
    <property type="entry name" value="Putative DNA-binding domain"/>
    <property type="match status" value="1"/>
</dbReference>
<keyword evidence="2" id="KW-0805">Transcription regulation</keyword>
<evidence type="ECO:0000259" key="5">
    <source>
        <dbReference type="PROSITE" id="PS50937"/>
    </source>
</evidence>
<dbReference type="CDD" id="cd04769">
    <property type="entry name" value="HTH_MerR2"/>
    <property type="match status" value="1"/>
</dbReference>
<dbReference type="GO" id="GO:0003700">
    <property type="term" value="F:DNA-binding transcription factor activity"/>
    <property type="evidence" value="ECO:0007669"/>
    <property type="project" value="InterPro"/>
</dbReference>
<keyword evidence="3" id="KW-0238">DNA-binding</keyword>
<dbReference type="InterPro" id="IPR000551">
    <property type="entry name" value="MerR-type_HTH_dom"/>
</dbReference>
<evidence type="ECO:0000256" key="2">
    <source>
        <dbReference type="ARBA" id="ARBA00023015"/>
    </source>
</evidence>
<gene>
    <name evidence="6" type="ORF">ACR52_17730</name>
</gene>
<dbReference type="PANTHER" id="PTHR30204:SF69">
    <property type="entry name" value="MERR-FAMILY TRANSCRIPTIONAL REGULATOR"/>
    <property type="match status" value="1"/>
</dbReference>
<dbReference type="Gene3D" id="1.10.1660.10">
    <property type="match status" value="1"/>
</dbReference>
<dbReference type="PROSITE" id="PS50937">
    <property type="entry name" value="HTH_MERR_2"/>
    <property type="match status" value="1"/>
</dbReference>
<dbReference type="PATRIC" id="fig|1674920.3.peg.1931"/>
<keyword evidence="7" id="KW-1185">Reference proteome</keyword>
<dbReference type="PRINTS" id="PR00040">
    <property type="entry name" value="HTHMERR"/>
</dbReference>
<proteinExistence type="predicted"/>
<accession>A0A0J8FZ28</accession>
<name>A0A0J8FZ28_9PSED</name>
<dbReference type="OrthoDB" id="9808480at2"/>
<dbReference type="AlphaFoldDB" id="A0A0J8FZ28"/>
<reference evidence="6 7" key="1">
    <citation type="submission" date="2015-06" db="EMBL/GenBank/DDBJ databases">
        <title>Draft genome sequence of an Antarctic Pseudomonas sp. strain KG01 with full potential for biotechnological applications.</title>
        <authorList>
            <person name="Pavlov M.S."/>
            <person name="Lira F."/>
            <person name="Martinez J.L."/>
            <person name="Marshall S.H."/>
        </authorList>
    </citation>
    <scope>NUCLEOTIDE SEQUENCE [LARGE SCALE GENOMIC DNA]</scope>
    <source>
        <strain evidence="6 7">KG01</strain>
    </source>
</reference>
<feature type="domain" description="HTH merR-type" evidence="5">
    <location>
        <begin position="1"/>
        <end position="68"/>
    </location>
</feature>
<organism evidence="6 7">
    <name type="scientific">Pseudomonas fildesensis</name>
    <dbReference type="NCBI Taxonomy" id="1674920"/>
    <lineage>
        <taxon>Bacteria</taxon>
        <taxon>Pseudomonadati</taxon>
        <taxon>Pseudomonadota</taxon>
        <taxon>Gammaproteobacteria</taxon>
        <taxon>Pseudomonadales</taxon>
        <taxon>Pseudomonadaceae</taxon>
        <taxon>Pseudomonas</taxon>
    </lineage>
</organism>
<dbReference type="PANTHER" id="PTHR30204">
    <property type="entry name" value="REDOX-CYCLING DRUG-SENSING TRANSCRIPTIONAL ACTIVATOR SOXR"/>
    <property type="match status" value="1"/>
</dbReference>
<comment type="caution">
    <text evidence="6">The sequence shown here is derived from an EMBL/GenBank/DDBJ whole genome shotgun (WGS) entry which is preliminary data.</text>
</comment>
<dbReference type="InterPro" id="IPR047057">
    <property type="entry name" value="MerR_fam"/>
</dbReference>
<dbReference type="EMBL" id="LFMW01000012">
    <property type="protein sequence ID" value="KMT53989.1"/>
    <property type="molecule type" value="Genomic_DNA"/>
</dbReference>
<evidence type="ECO:0000313" key="6">
    <source>
        <dbReference type="EMBL" id="KMT53989.1"/>
    </source>
</evidence>
<protein>
    <submittedName>
        <fullName evidence="6">MerR family transcriptional regulator</fullName>
    </submittedName>
</protein>